<evidence type="ECO:0000256" key="1">
    <source>
        <dbReference type="ARBA" id="ARBA00022801"/>
    </source>
</evidence>
<keyword evidence="1 3" id="KW-0378">Hydrolase</keyword>
<protein>
    <submittedName>
        <fullName evidence="3">Alpha/beta hydrolase</fullName>
    </submittedName>
</protein>
<dbReference type="EMBL" id="MBEE01000049">
    <property type="protein sequence ID" value="OCB60287.1"/>
    <property type="molecule type" value="Genomic_DNA"/>
</dbReference>
<dbReference type="AlphaFoldDB" id="A0A1B9DCE7"/>
<dbReference type="PANTHER" id="PTHR43329">
    <property type="entry name" value="EPOXIDE HYDROLASE"/>
    <property type="match status" value="1"/>
</dbReference>
<dbReference type="OrthoDB" id="3507586at2"/>
<evidence type="ECO:0000313" key="4">
    <source>
        <dbReference type="Proteomes" id="UP000092683"/>
    </source>
</evidence>
<dbReference type="InterPro" id="IPR000073">
    <property type="entry name" value="AB_hydrolase_1"/>
</dbReference>
<proteinExistence type="predicted"/>
<dbReference type="GO" id="GO:0016787">
    <property type="term" value="F:hydrolase activity"/>
    <property type="evidence" value="ECO:0007669"/>
    <property type="project" value="UniProtKB-KW"/>
</dbReference>
<comment type="caution">
    <text evidence="3">The sequence shown here is derived from an EMBL/GenBank/DDBJ whole genome shotgun (WGS) entry which is preliminary data.</text>
</comment>
<evidence type="ECO:0000313" key="3">
    <source>
        <dbReference type="EMBL" id="OCB60287.1"/>
    </source>
</evidence>
<dbReference type="InterPro" id="IPR029058">
    <property type="entry name" value="AB_hydrolase_fold"/>
</dbReference>
<sequence>MLPQVTRPQPLTFGDIEDASLPLAMLVHGFPDTPSTWRHLGPFLAARGYRVVAPWLPGYDAPVSKPVSVGTYVRHLLEVRRMYRANERAVLIGHDWGANAGYGVIATAPAAFSRFVALAVPPIAALGTGMFTYAQIKRSFYIWLIQQVGLAEAALIAPGFWEGLWADWSPGYDSRGDVAELRRYVTEDNIASVICPYRASFNTRFADPEAHTEASASMRPPPVPTLYLHGANDGAIGSDLLGDLAAHLPASGSAFEIFDGVGHFLHLEQPELVAARVAGWLEG</sequence>
<organism evidence="3 4">
    <name type="scientific">Mycobacterium malmoense</name>
    <dbReference type="NCBI Taxonomy" id="1780"/>
    <lineage>
        <taxon>Bacteria</taxon>
        <taxon>Bacillati</taxon>
        <taxon>Actinomycetota</taxon>
        <taxon>Actinomycetes</taxon>
        <taxon>Mycobacteriales</taxon>
        <taxon>Mycobacteriaceae</taxon>
        <taxon>Mycobacterium</taxon>
    </lineage>
</organism>
<dbReference type="PRINTS" id="PR00412">
    <property type="entry name" value="EPOXHYDRLASE"/>
</dbReference>
<evidence type="ECO:0000259" key="2">
    <source>
        <dbReference type="Pfam" id="PF12697"/>
    </source>
</evidence>
<gene>
    <name evidence="3" type="ORF">A5677_14005</name>
</gene>
<reference evidence="3 4" key="1">
    <citation type="submission" date="2016-06" db="EMBL/GenBank/DDBJ databases">
        <authorList>
            <person name="Kjaerup R.B."/>
            <person name="Dalgaard T.S."/>
            <person name="Juul-Madsen H.R."/>
        </authorList>
    </citation>
    <scope>NUCLEOTIDE SEQUENCE [LARGE SCALE GENOMIC DNA]</scope>
    <source>
        <strain evidence="3 4">E3012</strain>
    </source>
</reference>
<name>A0A1B9DCE7_MYCMA</name>
<dbReference type="Proteomes" id="UP000092683">
    <property type="component" value="Unassembled WGS sequence"/>
</dbReference>
<dbReference type="Pfam" id="PF12697">
    <property type="entry name" value="Abhydrolase_6"/>
    <property type="match status" value="1"/>
</dbReference>
<feature type="domain" description="AB hydrolase-1" evidence="2">
    <location>
        <begin position="26"/>
        <end position="275"/>
    </location>
</feature>
<dbReference type="SUPFAM" id="SSF53474">
    <property type="entry name" value="alpha/beta-Hydrolases"/>
    <property type="match status" value="1"/>
</dbReference>
<dbReference type="Gene3D" id="3.40.50.1820">
    <property type="entry name" value="alpha/beta hydrolase"/>
    <property type="match status" value="1"/>
</dbReference>
<accession>A0A1B9DCE7</accession>
<dbReference type="InterPro" id="IPR000639">
    <property type="entry name" value="Epox_hydrolase-like"/>
</dbReference>